<dbReference type="PROSITE" id="PS52016">
    <property type="entry name" value="TONB_DEPENDENT_REC_3"/>
    <property type="match status" value="1"/>
</dbReference>
<comment type="similarity">
    <text evidence="7">Belongs to the TonB-dependent receptor family.</text>
</comment>
<evidence type="ECO:0000259" key="8">
    <source>
        <dbReference type="Pfam" id="PF07715"/>
    </source>
</evidence>
<organism evidence="10 11">
    <name type="scientific">Flavivirga spongiicola</name>
    <dbReference type="NCBI Taxonomy" id="421621"/>
    <lineage>
        <taxon>Bacteria</taxon>
        <taxon>Pseudomonadati</taxon>
        <taxon>Bacteroidota</taxon>
        <taxon>Flavobacteriia</taxon>
        <taxon>Flavobacteriales</taxon>
        <taxon>Flavobacteriaceae</taxon>
        <taxon>Flavivirga</taxon>
    </lineage>
</organism>
<dbReference type="InterPro" id="IPR012910">
    <property type="entry name" value="Plug_dom"/>
</dbReference>
<dbReference type="Pfam" id="PF14905">
    <property type="entry name" value="OMP_b-brl_3"/>
    <property type="match status" value="1"/>
</dbReference>
<dbReference type="EMBL" id="JAODOP010000004">
    <property type="protein sequence ID" value="MEF3835520.1"/>
    <property type="molecule type" value="Genomic_DNA"/>
</dbReference>
<keyword evidence="11" id="KW-1185">Reference proteome</keyword>
<evidence type="ECO:0000256" key="7">
    <source>
        <dbReference type="PROSITE-ProRule" id="PRU01360"/>
    </source>
</evidence>
<dbReference type="Gene3D" id="2.40.170.20">
    <property type="entry name" value="TonB-dependent receptor, beta-barrel domain"/>
    <property type="match status" value="1"/>
</dbReference>
<dbReference type="SUPFAM" id="SSF49464">
    <property type="entry name" value="Carboxypeptidase regulatory domain-like"/>
    <property type="match status" value="1"/>
</dbReference>
<protein>
    <submittedName>
        <fullName evidence="10">TonB-dependent receptor</fullName>
    </submittedName>
</protein>
<dbReference type="Pfam" id="PF13715">
    <property type="entry name" value="CarbopepD_reg_2"/>
    <property type="match status" value="1"/>
</dbReference>
<sequence length="791" mass="89493">MKTSINLYLFIFLFSTLGFSQNQIKGSITDASGEPLVYATTVLKTEKSELIEGVITNADGQFNLQQPKKGNYVLEIQYLGYEILKQNISIIEDTKNVDLGRIILKEDANALDEVVVQGNTAEVSLKLGKKVFIVGKDLTSQNGSANDILSNVPSVNVSPTGEISLRGNSNVQVMINGRQSALTQSQALEQLSADIIESVEVITNPSAKYDASGSAGIINIILKKNRTSGFNGQARLMAGTPADHRAIANVNYRTNKFNVFANVGIRYSDYEGDYSKQQTTVENGITTFLDYNEDEDRHDDGRIYYLGTDYFINDKNAVTVAYYRNETKDTDVTKLNYDLSDSDGNVNSLFTLGNSKEKRDYNQLEGNYTKTFDKKDQKFTIDFQYDFFNSNKKWTLNTDEVMPILMDLSDIRTIAKIDANDIVIQSDFTTPLNENSNFETGIKFENRSITNTFLAEELINGNFETIDNINNTLDYKEQIVSGYTQYNSKINKISYQVGLRLEATSIDIDASSAALNSKNNYTNLFPSANIGYEFTDKTSAQLSYSKRISRPSLWNLNPFFELKDFTSRFTGNPSLTPSYTDAFELSTIYKGSNFRLNPSIYYANTNDVFQYETTQDDNEVFTQKPINLDNEKRYGFELSATYNPLEWLRFSSDFNTYAFKQKGVINATNADFSDSTWFVNFTTNITPVKTVKLQTRLYYQGKKSTAQTETSAVTNLNFAINKSLFKNKGSIVFNISNALNSRKVKEKITGTNFDINQTRNRNAQRYSLSFLYKFNQKPTDRNREAKRSNRN</sequence>
<evidence type="ECO:0000256" key="4">
    <source>
        <dbReference type="ARBA" id="ARBA00022692"/>
    </source>
</evidence>
<name>A0ABU7XXQ1_9FLAO</name>
<feature type="domain" description="Outer membrane protein beta-barrel" evidence="9">
    <location>
        <begin position="370"/>
        <end position="772"/>
    </location>
</feature>
<dbReference type="SUPFAM" id="SSF56935">
    <property type="entry name" value="Porins"/>
    <property type="match status" value="1"/>
</dbReference>
<dbReference type="InterPro" id="IPR041700">
    <property type="entry name" value="OMP_b-brl_3"/>
</dbReference>
<evidence type="ECO:0000256" key="3">
    <source>
        <dbReference type="ARBA" id="ARBA00022452"/>
    </source>
</evidence>
<evidence type="ECO:0000256" key="6">
    <source>
        <dbReference type="ARBA" id="ARBA00023237"/>
    </source>
</evidence>
<feature type="domain" description="TonB-dependent receptor plug" evidence="8">
    <location>
        <begin position="140"/>
        <end position="217"/>
    </location>
</feature>
<keyword evidence="6 7" id="KW-0998">Cell outer membrane</keyword>
<keyword evidence="4 7" id="KW-0812">Transmembrane</keyword>
<dbReference type="Proteomes" id="UP001337305">
    <property type="component" value="Unassembled WGS sequence"/>
</dbReference>
<evidence type="ECO:0000313" key="10">
    <source>
        <dbReference type="EMBL" id="MEF3835520.1"/>
    </source>
</evidence>
<dbReference type="InterPro" id="IPR037066">
    <property type="entry name" value="Plug_dom_sf"/>
</dbReference>
<gene>
    <name evidence="10" type="ORF">N1F79_20515</name>
</gene>
<dbReference type="PANTHER" id="PTHR40980">
    <property type="entry name" value="PLUG DOMAIN-CONTAINING PROTEIN"/>
    <property type="match status" value="1"/>
</dbReference>
<evidence type="ECO:0000256" key="1">
    <source>
        <dbReference type="ARBA" id="ARBA00004571"/>
    </source>
</evidence>
<dbReference type="Gene3D" id="2.170.130.10">
    <property type="entry name" value="TonB-dependent receptor, plug domain"/>
    <property type="match status" value="1"/>
</dbReference>
<dbReference type="InterPro" id="IPR039426">
    <property type="entry name" value="TonB-dep_rcpt-like"/>
</dbReference>
<comment type="subcellular location">
    <subcellularLocation>
        <location evidence="1 7">Cell outer membrane</location>
        <topology evidence="1 7">Multi-pass membrane protein</topology>
    </subcellularLocation>
</comment>
<evidence type="ECO:0000259" key="9">
    <source>
        <dbReference type="Pfam" id="PF14905"/>
    </source>
</evidence>
<dbReference type="RefSeq" id="WP_303307805.1">
    <property type="nucleotide sequence ID" value="NZ_JAODOP010000004.1"/>
</dbReference>
<reference evidence="10 11" key="1">
    <citation type="submission" date="2022-09" db="EMBL/GenBank/DDBJ databases">
        <title>Genome sequencing of Flavivirga sp. MEBiC05379.</title>
        <authorList>
            <person name="Oh H.-M."/>
            <person name="Kwon K.K."/>
            <person name="Park M.J."/>
            <person name="Yang S.-H."/>
        </authorList>
    </citation>
    <scope>NUCLEOTIDE SEQUENCE [LARGE SCALE GENOMIC DNA]</scope>
    <source>
        <strain evidence="10 11">MEBiC05379</strain>
    </source>
</reference>
<dbReference type="PANTHER" id="PTHR40980:SF4">
    <property type="entry name" value="TONB-DEPENDENT RECEPTOR-LIKE BETA-BARREL DOMAIN-CONTAINING PROTEIN"/>
    <property type="match status" value="1"/>
</dbReference>
<keyword evidence="2 7" id="KW-0813">Transport</keyword>
<proteinExistence type="inferred from homology"/>
<evidence type="ECO:0000256" key="5">
    <source>
        <dbReference type="ARBA" id="ARBA00023136"/>
    </source>
</evidence>
<keyword evidence="3 7" id="KW-1134">Transmembrane beta strand</keyword>
<evidence type="ECO:0000313" key="11">
    <source>
        <dbReference type="Proteomes" id="UP001337305"/>
    </source>
</evidence>
<comment type="caution">
    <text evidence="10">The sequence shown here is derived from an EMBL/GenBank/DDBJ whole genome shotgun (WGS) entry which is preliminary data.</text>
</comment>
<dbReference type="InterPro" id="IPR036942">
    <property type="entry name" value="Beta-barrel_TonB_sf"/>
</dbReference>
<accession>A0ABU7XXQ1</accession>
<keyword evidence="10" id="KW-0675">Receptor</keyword>
<dbReference type="Gene3D" id="2.60.40.1120">
    <property type="entry name" value="Carboxypeptidase-like, regulatory domain"/>
    <property type="match status" value="1"/>
</dbReference>
<dbReference type="InterPro" id="IPR008969">
    <property type="entry name" value="CarboxyPept-like_regulatory"/>
</dbReference>
<evidence type="ECO:0000256" key="2">
    <source>
        <dbReference type="ARBA" id="ARBA00022448"/>
    </source>
</evidence>
<dbReference type="Pfam" id="PF07715">
    <property type="entry name" value="Plug"/>
    <property type="match status" value="1"/>
</dbReference>
<keyword evidence="5 7" id="KW-0472">Membrane</keyword>